<sequence>MLRSGPGDEWFGKARDFLKSAGASRHEQSLATHVEVKLAVRMRHEKRLNETVIIDRQVCGRRPHDRHLPITCDKRLKDILSPGSTLTVIERDGTRVIYRGAR</sequence>
<keyword evidence="2" id="KW-1185">Reference proteome</keyword>
<protein>
    <submittedName>
        <fullName evidence="1">Uncharacterized protein</fullName>
    </submittedName>
</protein>
<reference evidence="1 2" key="1">
    <citation type="submission" date="2020-08" db="EMBL/GenBank/DDBJ databases">
        <title>Sequencing the genomes of 1000 actinobacteria strains.</title>
        <authorList>
            <person name="Klenk H.-P."/>
        </authorList>
    </citation>
    <scope>NUCLEOTIDE SEQUENCE [LARGE SCALE GENOMIC DNA]</scope>
    <source>
        <strain evidence="1 2">DSM 45486</strain>
    </source>
</reference>
<evidence type="ECO:0000313" key="1">
    <source>
        <dbReference type="EMBL" id="MBB5805919.1"/>
    </source>
</evidence>
<dbReference type="Proteomes" id="UP000552097">
    <property type="component" value="Unassembled WGS sequence"/>
</dbReference>
<comment type="caution">
    <text evidence="1">The sequence shown here is derived from an EMBL/GenBank/DDBJ whole genome shotgun (WGS) entry which is preliminary data.</text>
</comment>
<dbReference type="Pfam" id="PF14428">
    <property type="entry name" value="DddA-like"/>
    <property type="match status" value="1"/>
</dbReference>
<dbReference type="AlphaFoldDB" id="A0A7W9M3E3"/>
<proteinExistence type="predicted"/>
<evidence type="ECO:0000313" key="2">
    <source>
        <dbReference type="Proteomes" id="UP000552097"/>
    </source>
</evidence>
<accession>A0A7W9M3E3</accession>
<name>A0A7W9M3E3_9PSEU</name>
<dbReference type="EMBL" id="JACHMO010000001">
    <property type="protein sequence ID" value="MBB5805919.1"/>
    <property type="molecule type" value="Genomic_DNA"/>
</dbReference>
<organism evidence="1 2">
    <name type="scientific">Saccharothrix ecbatanensis</name>
    <dbReference type="NCBI Taxonomy" id="1105145"/>
    <lineage>
        <taxon>Bacteria</taxon>
        <taxon>Bacillati</taxon>
        <taxon>Actinomycetota</taxon>
        <taxon>Actinomycetes</taxon>
        <taxon>Pseudonocardiales</taxon>
        <taxon>Pseudonocardiaceae</taxon>
        <taxon>Saccharothrix</taxon>
    </lineage>
</organism>
<dbReference type="InterPro" id="IPR032724">
    <property type="entry name" value="SCP1.201-like"/>
</dbReference>
<gene>
    <name evidence="1" type="ORF">F4560_005687</name>
</gene>